<protein>
    <recommendedName>
        <fullName evidence="4">F-box domain-containing protein</fullName>
    </recommendedName>
</protein>
<keyword evidence="3" id="KW-1185">Reference proteome</keyword>
<dbReference type="Proteomes" id="UP001408356">
    <property type="component" value="Unassembled WGS sequence"/>
</dbReference>
<sequence>MITSASIEDLPPELLSEVFDYLSRAAPSETLLHEQPHQDMLRRNTDDGKSTFDSAPHSPTSADLKSISCVSKRWRTIVLPSLFRNVIWRPQITSLKVFSLRPIPMLQFLLANNLDYYVTTFTLMVEFAADEVEESQLHRQMRPADLKWLWGRLFSVIDPLRFTIIAPPATLAALMNRMLFLTDAWSFDIPYHILSLARPTRVEKRERARPSACTTSTPPRSPSSSPSGDEDGSSVRKGSSKRRHLDWKEALDRGTIALPRNGRGSFQSVAAPASPIFTLRPWTSVLLNEGSSIRAYQTYEFFLRQPPSMLSALLGTGEYPNNQALLPPTVMDFNYIAVFPLASHVHTLLSNLPRLDRLFVQLTPRPSNQILQDQKAMKNIDMADLWMERNTAYSHLFAELTQAEPQGNWGTLKIFESGDAADKESWNMAVDFLERSNITNWTVERDGVLVKTDDDGQPSQSSGTVVHHLLGEEPLTIALLSVHPRLSLDPMLAEMYLSCIHLGPDDPPTLFPALMEDLRNLQAAFGGLRRMHNLYPKIGRFGRPRLYRITSGEFVSDIDEARDP</sequence>
<reference evidence="2 3" key="1">
    <citation type="journal article" date="2024" name="J. Plant Pathol.">
        <title>Sequence and assembly of the genome of Seiridium unicorne, isolate CBS 538.82, causal agent of cypress canker disease.</title>
        <authorList>
            <person name="Scali E."/>
            <person name="Rocca G.D."/>
            <person name="Danti R."/>
            <person name="Garbelotto M."/>
            <person name="Barberini S."/>
            <person name="Baroncelli R."/>
            <person name="Emiliani G."/>
        </authorList>
    </citation>
    <scope>NUCLEOTIDE SEQUENCE [LARGE SCALE GENOMIC DNA]</scope>
    <source>
        <strain evidence="2 3">BM-138-508</strain>
    </source>
</reference>
<feature type="region of interest" description="Disordered" evidence="1">
    <location>
        <begin position="33"/>
        <end position="61"/>
    </location>
</feature>
<gene>
    <name evidence="2" type="ORF">SUNI508_11209</name>
</gene>
<organism evidence="2 3">
    <name type="scientific">Seiridium unicorne</name>
    <dbReference type="NCBI Taxonomy" id="138068"/>
    <lineage>
        <taxon>Eukaryota</taxon>
        <taxon>Fungi</taxon>
        <taxon>Dikarya</taxon>
        <taxon>Ascomycota</taxon>
        <taxon>Pezizomycotina</taxon>
        <taxon>Sordariomycetes</taxon>
        <taxon>Xylariomycetidae</taxon>
        <taxon>Amphisphaeriales</taxon>
        <taxon>Sporocadaceae</taxon>
        <taxon>Seiridium</taxon>
    </lineage>
</organism>
<feature type="region of interest" description="Disordered" evidence="1">
    <location>
        <begin position="204"/>
        <end position="243"/>
    </location>
</feature>
<evidence type="ECO:0008006" key="4">
    <source>
        <dbReference type="Google" id="ProtNLM"/>
    </source>
</evidence>
<proteinExistence type="predicted"/>
<feature type="compositionally biased region" description="Polar residues" evidence="1">
    <location>
        <begin position="51"/>
        <end position="61"/>
    </location>
</feature>
<accession>A0ABR2UIN1</accession>
<feature type="compositionally biased region" description="Basic and acidic residues" evidence="1">
    <location>
        <begin position="33"/>
        <end position="50"/>
    </location>
</feature>
<name>A0ABR2UIN1_9PEZI</name>
<evidence type="ECO:0000313" key="3">
    <source>
        <dbReference type="Proteomes" id="UP001408356"/>
    </source>
</evidence>
<comment type="caution">
    <text evidence="2">The sequence shown here is derived from an EMBL/GenBank/DDBJ whole genome shotgun (WGS) entry which is preliminary data.</text>
</comment>
<evidence type="ECO:0000256" key="1">
    <source>
        <dbReference type="SAM" id="MobiDB-lite"/>
    </source>
</evidence>
<feature type="compositionally biased region" description="Low complexity" evidence="1">
    <location>
        <begin position="210"/>
        <end position="227"/>
    </location>
</feature>
<dbReference type="EMBL" id="JARVKF010000426">
    <property type="protein sequence ID" value="KAK9414499.1"/>
    <property type="molecule type" value="Genomic_DNA"/>
</dbReference>
<evidence type="ECO:0000313" key="2">
    <source>
        <dbReference type="EMBL" id="KAK9414499.1"/>
    </source>
</evidence>
<dbReference type="Gene3D" id="1.20.1280.50">
    <property type="match status" value="1"/>
</dbReference>